<dbReference type="PANTHER" id="PTHR10442">
    <property type="entry name" value="40S RIBOSOMAL PROTEIN S21"/>
    <property type="match status" value="1"/>
</dbReference>
<dbReference type="Gene3D" id="3.30.1230.20">
    <property type="match status" value="1"/>
</dbReference>
<dbReference type="Proteomes" id="UP000215902">
    <property type="component" value="Unassembled WGS sequence"/>
</dbReference>
<dbReference type="GO" id="GO:0006412">
    <property type="term" value="P:translation"/>
    <property type="evidence" value="ECO:0007669"/>
    <property type="project" value="InterPro"/>
</dbReference>
<dbReference type="InterPro" id="IPR001931">
    <property type="entry name" value="Ribosomal_eS21"/>
</dbReference>
<gene>
    <name evidence="4" type="ORF">BOX15_Mlig018910g2</name>
</gene>
<keyword evidence="5" id="KW-1185">Reference proteome</keyword>
<accession>A0A267GT49</accession>
<dbReference type="AlphaFoldDB" id="A0A267GT49"/>
<evidence type="ECO:0000256" key="1">
    <source>
        <dbReference type="ARBA" id="ARBA00010228"/>
    </source>
</evidence>
<feature type="non-terminal residue" evidence="4">
    <location>
        <position position="1"/>
    </location>
</feature>
<evidence type="ECO:0000313" key="5">
    <source>
        <dbReference type="Proteomes" id="UP000215902"/>
    </source>
</evidence>
<dbReference type="EMBL" id="NIVC01000162">
    <property type="protein sequence ID" value="PAA89188.1"/>
    <property type="molecule type" value="Genomic_DNA"/>
</dbReference>
<evidence type="ECO:0000256" key="2">
    <source>
        <dbReference type="ARBA" id="ARBA00022980"/>
    </source>
</evidence>
<dbReference type="GO" id="GO:1990904">
    <property type="term" value="C:ribonucleoprotein complex"/>
    <property type="evidence" value="ECO:0007669"/>
    <property type="project" value="UniProtKB-KW"/>
</dbReference>
<sequence>AIVQAAHSNNGALIYPTQMRRDPAHHRPKDHASIQLAFAELNADGRMTGGKKVFNISGDVRRRGESDMSLNVLTSERGITAPFLLKLDETNRTA</sequence>
<dbReference type="Pfam" id="PF01249">
    <property type="entry name" value="Ribosomal_S21e"/>
    <property type="match status" value="1"/>
</dbReference>
<comment type="caution">
    <text evidence="4">The sequence shown here is derived from an EMBL/GenBank/DDBJ whole genome shotgun (WGS) entry which is preliminary data.</text>
</comment>
<evidence type="ECO:0000256" key="3">
    <source>
        <dbReference type="ARBA" id="ARBA00023274"/>
    </source>
</evidence>
<dbReference type="InterPro" id="IPR038579">
    <property type="entry name" value="Ribosomal_eS21_sf"/>
</dbReference>
<dbReference type="GO" id="GO:0005840">
    <property type="term" value="C:ribosome"/>
    <property type="evidence" value="ECO:0007669"/>
    <property type="project" value="UniProtKB-KW"/>
</dbReference>
<reference evidence="4 5" key="1">
    <citation type="submission" date="2017-06" db="EMBL/GenBank/DDBJ databases">
        <title>A platform for efficient transgenesis in Macrostomum lignano, a flatworm model organism for stem cell research.</title>
        <authorList>
            <person name="Berezikov E."/>
        </authorList>
    </citation>
    <scope>NUCLEOTIDE SEQUENCE [LARGE SCALE GENOMIC DNA]</scope>
    <source>
        <strain evidence="4">DV1</strain>
        <tissue evidence="4">Whole organism</tissue>
    </source>
</reference>
<dbReference type="GO" id="GO:0003735">
    <property type="term" value="F:structural constituent of ribosome"/>
    <property type="evidence" value="ECO:0007669"/>
    <property type="project" value="InterPro"/>
</dbReference>
<protein>
    <submittedName>
        <fullName evidence="4">Uncharacterized protein</fullName>
    </submittedName>
</protein>
<name>A0A267GT49_9PLAT</name>
<proteinExistence type="inferred from homology"/>
<evidence type="ECO:0000313" key="4">
    <source>
        <dbReference type="EMBL" id="PAA89188.1"/>
    </source>
</evidence>
<organism evidence="4 5">
    <name type="scientific">Macrostomum lignano</name>
    <dbReference type="NCBI Taxonomy" id="282301"/>
    <lineage>
        <taxon>Eukaryota</taxon>
        <taxon>Metazoa</taxon>
        <taxon>Spiralia</taxon>
        <taxon>Lophotrochozoa</taxon>
        <taxon>Platyhelminthes</taxon>
        <taxon>Rhabditophora</taxon>
        <taxon>Macrostomorpha</taxon>
        <taxon>Macrostomida</taxon>
        <taxon>Macrostomidae</taxon>
        <taxon>Macrostomum</taxon>
    </lineage>
</organism>
<keyword evidence="2" id="KW-0689">Ribosomal protein</keyword>
<keyword evidence="3" id="KW-0687">Ribonucleoprotein</keyword>
<comment type="similarity">
    <text evidence="1">Belongs to the eukaryotic ribosomal protein eS21 family.</text>
</comment>